<reference evidence="1 2" key="1">
    <citation type="journal article" date="2014" name="Genome Announc.">
        <title>Draft genome sequence of the pathogenic fungus Scedosporium apiospermum.</title>
        <authorList>
            <person name="Vandeputte P."/>
            <person name="Ghamrawi S."/>
            <person name="Rechenmann M."/>
            <person name="Iltis A."/>
            <person name="Giraud S."/>
            <person name="Fleury M."/>
            <person name="Thornton C."/>
            <person name="Delhaes L."/>
            <person name="Meyer W."/>
            <person name="Papon N."/>
            <person name="Bouchara J.P."/>
        </authorList>
    </citation>
    <scope>NUCLEOTIDE SEQUENCE [LARGE SCALE GENOMIC DNA]</scope>
    <source>
        <strain evidence="1 2">IHEM 14462</strain>
    </source>
</reference>
<dbReference type="OrthoDB" id="3348320at2759"/>
<dbReference type="EMBL" id="JOWA01000165">
    <property type="protein sequence ID" value="KEZ39080.1"/>
    <property type="molecule type" value="Genomic_DNA"/>
</dbReference>
<dbReference type="RefSeq" id="XP_016638879.1">
    <property type="nucleotide sequence ID" value="XM_016784048.1"/>
</dbReference>
<evidence type="ECO:0000313" key="2">
    <source>
        <dbReference type="Proteomes" id="UP000028545"/>
    </source>
</evidence>
<comment type="caution">
    <text evidence="1">The sequence shown here is derived from an EMBL/GenBank/DDBJ whole genome shotgun (WGS) entry which is preliminary data.</text>
</comment>
<dbReference type="HOGENOM" id="CLU_093582_1_0_1"/>
<dbReference type="VEuPathDB" id="FungiDB:SAPIO_CDS10465"/>
<evidence type="ECO:0000313" key="1">
    <source>
        <dbReference type="EMBL" id="KEZ39080.1"/>
    </source>
</evidence>
<dbReference type="AlphaFoldDB" id="A0A084FVG8"/>
<dbReference type="OMA" id="KDRTEID"/>
<protein>
    <submittedName>
        <fullName evidence="1">Uncharacterized protein</fullName>
    </submittedName>
</protein>
<dbReference type="KEGG" id="sapo:SAPIO_CDS10465"/>
<gene>
    <name evidence="1" type="ORF">SAPIO_CDS10465</name>
</gene>
<sequence length="193" mass="21646">MRALVALVRENARSNIEPLKTFGALDAEVGKSELLTSLAPVRLTCAGGCVAVKYFQLRSATKDVDCLLDPNIDAVEDYRNDFLDAVRKAADKCGLMGDWMNDEVKLFISRPKRLDLFLQSVEQHIVIYDGTNIVVYVANLEWMLERKLRRVEGAGRNAREQDLSDAVAMVRALKNGGPPLGVDYLSRLNYKWL</sequence>
<name>A0A084FVG8_PSEDA</name>
<dbReference type="Proteomes" id="UP000028545">
    <property type="component" value="Unassembled WGS sequence"/>
</dbReference>
<proteinExistence type="predicted"/>
<dbReference type="GeneID" id="27719664"/>
<organism evidence="1 2">
    <name type="scientific">Pseudallescheria apiosperma</name>
    <name type="common">Scedosporium apiospermum</name>
    <dbReference type="NCBI Taxonomy" id="563466"/>
    <lineage>
        <taxon>Eukaryota</taxon>
        <taxon>Fungi</taxon>
        <taxon>Dikarya</taxon>
        <taxon>Ascomycota</taxon>
        <taxon>Pezizomycotina</taxon>
        <taxon>Sordariomycetes</taxon>
        <taxon>Hypocreomycetidae</taxon>
        <taxon>Microascales</taxon>
        <taxon>Microascaceae</taxon>
        <taxon>Scedosporium</taxon>
    </lineage>
</organism>
<keyword evidence="2" id="KW-1185">Reference proteome</keyword>
<accession>A0A084FVG8</accession>